<dbReference type="AlphaFoldDB" id="X1KKY8"/>
<dbReference type="EMBL" id="BARV01012769">
    <property type="protein sequence ID" value="GAI07732.1"/>
    <property type="molecule type" value="Genomic_DNA"/>
</dbReference>
<dbReference type="Gene3D" id="3.40.395.10">
    <property type="entry name" value="Adenoviral Proteinase, Chain A"/>
    <property type="match status" value="1"/>
</dbReference>
<accession>X1KKY8</accession>
<dbReference type="PROSITE" id="PS50600">
    <property type="entry name" value="ULP_PROTEASE"/>
    <property type="match status" value="1"/>
</dbReference>
<feature type="non-terminal residue" evidence="4">
    <location>
        <position position="1"/>
    </location>
</feature>
<name>X1KKY8_9ZZZZ</name>
<keyword evidence="2" id="KW-0378">Hydrolase</keyword>
<reference evidence="4" key="1">
    <citation type="journal article" date="2014" name="Front. Microbiol.">
        <title>High frequency of phylogenetically diverse reductive dehalogenase-homologous genes in deep subseafloor sedimentary metagenomes.</title>
        <authorList>
            <person name="Kawai M."/>
            <person name="Futagami T."/>
            <person name="Toyoda A."/>
            <person name="Takaki Y."/>
            <person name="Nishi S."/>
            <person name="Hori S."/>
            <person name="Arai W."/>
            <person name="Tsubouchi T."/>
            <person name="Morono Y."/>
            <person name="Uchiyama I."/>
            <person name="Ito T."/>
            <person name="Fujiyama A."/>
            <person name="Inagaki F."/>
            <person name="Takami H."/>
        </authorList>
    </citation>
    <scope>NUCLEOTIDE SEQUENCE</scope>
    <source>
        <strain evidence="4">Expedition CK06-06</strain>
    </source>
</reference>
<protein>
    <recommendedName>
        <fullName evidence="3">Ubiquitin-like protease family profile domain-containing protein</fullName>
    </recommendedName>
</protein>
<evidence type="ECO:0000256" key="1">
    <source>
        <dbReference type="ARBA" id="ARBA00022670"/>
    </source>
</evidence>
<dbReference type="GO" id="GO:0008234">
    <property type="term" value="F:cysteine-type peptidase activity"/>
    <property type="evidence" value="ECO:0007669"/>
    <property type="project" value="InterPro"/>
</dbReference>
<feature type="non-terminal residue" evidence="4">
    <location>
        <position position="189"/>
    </location>
</feature>
<keyword evidence="1" id="KW-0645">Protease</keyword>
<gene>
    <name evidence="4" type="ORF">S06H3_23476</name>
</gene>
<proteinExistence type="predicted"/>
<dbReference type="Pfam" id="PF02902">
    <property type="entry name" value="Peptidase_C48"/>
    <property type="match status" value="1"/>
</dbReference>
<dbReference type="GO" id="GO:0006508">
    <property type="term" value="P:proteolysis"/>
    <property type="evidence" value="ECO:0007669"/>
    <property type="project" value="UniProtKB-KW"/>
</dbReference>
<feature type="domain" description="Ubiquitin-like protease family profile" evidence="3">
    <location>
        <begin position="1"/>
        <end position="174"/>
    </location>
</feature>
<dbReference type="InterPro" id="IPR003653">
    <property type="entry name" value="Peptidase_C48_C"/>
</dbReference>
<dbReference type="InterPro" id="IPR038765">
    <property type="entry name" value="Papain-like_cys_pep_sf"/>
</dbReference>
<comment type="caution">
    <text evidence="4">The sequence shown here is derived from an EMBL/GenBank/DDBJ whole genome shotgun (WGS) entry which is preliminary data.</text>
</comment>
<organism evidence="4">
    <name type="scientific">marine sediment metagenome</name>
    <dbReference type="NCBI Taxonomy" id="412755"/>
    <lineage>
        <taxon>unclassified sequences</taxon>
        <taxon>metagenomes</taxon>
        <taxon>ecological metagenomes</taxon>
    </lineage>
</organism>
<evidence type="ECO:0000313" key="4">
    <source>
        <dbReference type="EMBL" id="GAI07732.1"/>
    </source>
</evidence>
<evidence type="ECO:0000256" key="2">
    <source>
        <dbReference type="ARBA" id="ARBA00022801"/>
    </source>
</evidence>
<sequence length="189" mass="22281">HNIDTSLLSDMFAPTSPEQWKKNPQEWLTTVDIQKVMSQWEKADKDFKFLGPSPIDYDTHQVFGECVWEEICKFDIKDTIKKGKKKIGLIFNLDKHTQPGSHWVALYIDIPKEKIYYFDSYGDDIPKQIHKFAKIVKQQGAGINMDFDIKINKKRHQYSESECGMYSLYFIIQLIHDTHFKTFQLEKVP</sequence>
<dbReference type="SUPFAM" id="SSF54001">
    <property type="entry name" value="Cysteine proteinases"/>
    <property type="match status" value="1"/>
</dbReference>
<evidence type="ECO:0000259" key="3">
    <source>
        <dbReference type="PROSITE" id="PS50600"/>
    </source>
</evidence>